<evidence type="ECO:0000256" key="6">
    <source>
        <dbReference type="ARBA" id="ARBA00012425"/>
    </source>
</evidence>
<evidence type="ECO:0000256" key="12">
    <source>
        <dbReference type="ARBA" id="ARBA00023242"/>
    </source>
</evidence>
<keyword evidence="10" id="KW-0418">Kinase</keyword>
<proteinExistence type="inferred from homology"/>
<dbReference type="PROSITE" id="PS50011">
    <property type="entry name" value="PROTEIN_KINASE_DOM"/>
    <property type="match status" value="1"/>
</dbReference>
<dbReference type="InterPro" id="IPR050108">
    <property type="entry name" value="CDK"/>
</dbReference>
<evidence type="ECO:0000256" key="13">
    <source>
        <dbReference type="ARBA" id="ARBA00039268"/>
    </source>
</evidence>
<reference evidence="24" key="1">
    <citation type="submission" date="2023-10" db="EMBL/GenBank/DDBJ databases">
        <title>Genome assembly of Pristionchus species.</title>
        <authorList>
            <person name="Yoshida K."/>
            <person name="Sommer R.J."/>
        </authorList>
    </citation>
    <scope>NUCLEOTIDE SEQUENCE</scope>
    <source>
        <strain evidence="24">RS0144</strain>
    </source>
</reference>
<dbReference type="Gene3D" id="3.30.200.20">
    <property type="entry name" value="Phosphorylase Kinase, domain 1"/>
    <property type="match status" value="1"/>
</dbReference>
<evidence type="ECO:0000256" key="17">
    <source>
        <dbReference type="ARBA" id="ARBA00049280"/>
    </source>
</evidence>
<feature type="non-terminal residue" evidence="24">
    <location>
        <position position="586"/>
    </location>
</feature>
<evidence type="ECO:0000256" key="21">
    <source>
        <dbReference type="PROSITE-ProRule" id="PRU10141"/>
    </source>
</evidence>
<comment type="caution">
    <text evidence="24">The sequence shown here is derived from an EMBL/GenBank/DDBJ whole genome shotgun (WGS) entry which is preliminary data.</text>
</comment>
<evidence type="ECO:0000256" key="5">
    <source>
        <dbReference type="ARBA" id="ARBA00012409"/>
    </source>
</evidence>
<evidence type="ECO:0000256" key="8">
    <source>
        <dbReference type="ARBA" id="ARBA00022679"/>
    </source>
</evidence>
<dbReference type="SUPFAM" id="SSF56112">
    <property type="entry name" value="Protein kinase-like (PK-like)"/>
    <property type="match status" value="1"/>
</dbReference>
<dbReference type="PANTHER" id="PTHR24056">
    <property type="entry name" value="CELL DIVISION PROTEIN KINASE"/>
    <property type="match status" value="1"/>
</dbReference>
<evidence type="ECO:0000256" key="16">
    <source>
        <dbReference type="ARBA" id="ARBA00048367"/>
    </source>
</evidence>
<evidence type="ECO:0000256" key="18">
    <source>
        <dbReference type="ARBA" id="ARBA00053807"/>
    </source>
</evidence>
<evidence type="ECO:0000256" key="19">
    <source>
        <dbReference type="ARBA" id="ARBA00082704"/>
    </source>
</evidence>
<keyword evidence="8" id="KW-0808">Transferase</keyword>
<evidence type="ECO:0000256" key="3">
    <source>
        <dbReference type="ARBA" id="ARBA00006485"/>
    </source>
</evidence>
<dbReference type="GO" id="GO:0004693">
    <property type="term" value="F:cyclin-dependent protein serine/threonine kinase activity"/>
    <property type="evidence" value="ECO:0007669"/>
    <property type="project" value="UniProtKB-EC"/>
</dbReference>
<dbReference type="FunFam" id="3.30.200.20:FF:000707">
    <property type="entry name" value="Cyclin dependent kinase 19"/>
    <property type="match status" value="1"/>
</dbReference>
<dbReference type="PROSITE" id="PS00108">
    <property type="entry name" value="PROTEIN_KINASE_ST"/>
    <property type="match status" value="1"/>
</dbReference>
<dbReference type="GO" id="GO:0005524">
    <property type="term" value="F:ATP binding"/>
    <property type="evidence" value="ECO:0007669"/>
    <property type="project" value="UniProtKB-UniRule"/>
</dbReference>
<feature type="binding site" evidence="21">
    <location>
        <position position="57"/>
    </location>
    <ligand>
        <name>ATP</name>
        <dbReference type="ChEBI" id="CHEBI:30616"/>
    </ligand>
</feature>
<evidence type="ECO:0000256" key="22">
    <source>
        <dbReference type="SAM" id="MobiDB-lite"/>
    </source>
</evidence>
<dbReference type="SMART" id="SM00220">
    <property type="entry name" value="S_TKc"/>
    <property type="match status" value="1"/>
</dbReference>
<dbReference type="InterPro" id="IPR017441">
    <property type="entry name" value="Protein_kinase_ATP_BS"/>
</dbReference>
<evidence type="ECO:0000256" key="10">
    <source>
        <dbReference type="ARBA" id="ARBA00022777"/>
    </source>
</evidence>
<gene>
    <name evidence="24" type="ORF">PENTCL1PPCAC_25209</name>
</gene>
<evidence type="ECO:0000256" key="1">
    <source>
        <dbReference type="ARBA" id="ARBA00001946"/>
    </source>
</evidence>
<dbReference type="AlphaFoldDB" id="A0AAV5U856"/>
<comment type="catalytic activity">
    <reaction evidence="16">
        <text>L-seryl-[protein] + ATP = O-phospho-L-seryl-[protein] + ADP + H(+)</text>
        <dbReference type="Rhea" id="RHEA:17989"/>
        <dbReference type="Rhea" id="RHEA-COMP:9863"/>
        <dbReference type="Rhea" id="RHEA-COMP:11604"/>
        <dbReference type="ChEBI" id="CHEBI:15378"/>
        <dbReference type="ChEBI" id="CHEBI:29999"/>
        <dbReference type="ChEBI" id="CHEBI:30616"/>
        <dbReference type="ChEBI" id="CHEBI:83421"/>
        <dbReference type="ChEBI" id="CHEBI:456216"/>
        <dbReference type="EC" id="2.7.11.22"/>
    </reaction>
</comment>
<dbReference type="EMBL" id="BTSX01000006">
    <property type="protein sequence ID" value="GMT03035.1"/>
    <property type="molecule type" value="Genomic_DNA"/>
</dbReference>
<keyword evidence="7" id="KW-0723">Serine/threonine-protein kinase</keyword>
<keyword evidence="11 21" id="KW-0067">ATP-binding</keyword>
<evidence type="ECO:0000256" key="11">
    <source>
        <dbReference type="ARBA" id="ARBA00022840"/>
    </source>
</evidence>
<evidence type="ECO:0000256" key="2">
    <source>
        <dbReference type="ARBA" id="ARBA00004123"/>
    </source>
</evidence>
<comment type="catalytic activity">
    <reaction evidence="15">
        <text>L-threonyl-[protein] + ATP = O-phospho-L-threonyl-[protein] + ADP + H(+)</text>
        <dbReference type="Rhea" id="RHEA:46608"/>
        <dbReference type="Rhea" id="RHEA-COMP:11060"/>
        <dbReference type="Rhea" id="RHEA-COMP:11605"/>
        <dbReference type="ChEBI" id="CHEBI:15378"/>
        <dbReference type="ChEBI" id="CHEBI:30013"/>
        <dbReference type="ChEBI" id="CHEBI:30616"/>
        <dbReference type="ChEBI" id="CHEBI:61977"/>
        <dbReference type="ChEBI" id="CHEBI:456216"/>
        <dbReference type="EC" id="2.7.11.22"/>
    </reaction>
</comment>
<dbReference type="EC" id="2.7.11.22" evidence="6"/>
<dbReference type="Gene3D" id="1.10.510.10">
    <property type="entry name" value="Transferase(Phosphotransferase) domain 1"/>
    <property type="match status" value="1"/>
</dbReference>
<dbReference type="Proteomes" id="UP001432027">
    <property type="component" value="Unassembled WGS sequence"/>
</dbReference>
<evidence type="ECO:0000256" key="4">
    <source>
        <dbReference type="ARBA" id="ARBA00011837"/>
    </source>
</evidence>
<dbReference type="GO" id="GO:0008353">
    <property type="term" value="F:RNA polymerase II CTD heptapeptide repeat kinase activity"/>
    <property type="evidence" value="ECO:0007669"/>
    <property type="project" value="UniProtKB-EC"/>
</dbReference>
<accession>A0AAV5U856</accession>
<evidence type="ECO:0000313" key="24">
    <source>
        <dbReference type="EMBL" id="GMT03035.1"/>
    </source>
</evidence>
<comment type="similarity">
    <text evidence="3">Belongs to the protein kinase superfamily. CMGC Ser/Thr protein kinase family. CDC2/CDKX subfamily.</text>
</comment>
<evidence type="ECO:0000256" key="15">
    <source>
        <dbReference type="ARBA" id="ARBA00047811"/>
    </source>
</evidence>
<dbReference type="EC" id="2.7.11.23" evidence="5"/>
<evidence type="ECO:0000256" key="20">
    <source>
        <dbReference type="ARBA" id="ARBA00083351"/>
    </source>
</evidence>
<comment type="function">
    <text evidence="18">Component of the Mediator complex, a coactivator involved in regulated gene transcription of nearly all RNA polymerase II-dependent genes. Mediator functions as a bridge to convey information from gene-specific regulatory proteins to the basal RNA polymerase II transcription machinery. Mediator is recruited to promoters by direct interactions with regulatory proteins and serves as a scaffold for the assembly of a functional pre-initiation complex with RNA polymerase II and the general transcription factors. Phosphorylates the CTD (C-terminal domain) of the large subunit of RNA polymerase II (RNAp II), which may inhibit the formation of a transcription initiation complex.</text>
</comment>
<dbReference type="InterPro" id="IPR008271">
    <property type="entry name" value="Ser/Thr_kinase_AS"/>
</dbReference>
<dbReference type="FunFam" id="1.10.510.10:FF:000088">
    <property type="entry name" value="cyclin-dependent kinase 8 isoform X1"/>
    <property type="match status" value="1"/>
</dbReference>
<protein>
    <recommendedName>
        <fullName evidence="13">Cyclin-dependent kinase 8</fullName>
        <ecNumber evidence="6">2.7.11.22</ecNumber>
        <ecNumber evidence="5">2.7.11.23</ecNumber>
    </recommendedName>
    <alternativeName>
        <fullName evidence="14">Cell division protein kinase 8</fullName>
    </alternativeName>
    <alternativeName>
        <fullName evidence="20">Mediator complex subunit cdk-8</fullName>
    </alternativeName>
    <alternativeName>
        <fullName evidence="19">Mediator of RNA polymerase II transcription subunit cdk-8</fullName>
    </alternativeName>
</protein>
<comment type="catalytic activity">
    <reaction evidence="17">
        <text>[DNA-directed RNA polymerase] + ATP = phospho-[DNA-directed RNA polymerase] + ADP + H(+)</text>
        <dbReference type="Rhea" id="RHEA:10216"/>
        <dbReference type="Rhea" id="RHEA-COMP:11321"/>
        <dbReference type="Rhea" id="RHEA-COMP:11322"/>
        <dbReference type="ChEBI" id="CHEBI:15378"/>
        <dbReference type="ChEBI" id="CHEBI:30616"/>
        <dbReference type="ChEBI" id="CHEBI:43176"/>
        <dbReference type="ChEBI" id="CHEBI:68546"/>
        <dbReference type="ChEBI" id="CHEBI:456216"/>
        <dbReference type="EC" id="2.7.11.23"/>
    </reaction>
</comment>
<keyword evidence="9 21" id="KW-0547">Nucleotide-binding</keyword>
<sequence length="586" mass="67192">MIDYAFKEELARTRERVDDIFHYQGSKIGRGTYGHVYKAVPKGIPAAIYTAKEYALKLIEGPHFSMSACREIALLRELRHPNLINLHRVFLSSDRKVFLLLEYAEHDLWHIIKFHRTAKAKKVPVIVDKAMVKSVLYQILNGIDYLHCNWILHRDLKPANILVMGTGEERGRVKIADMGFARIFHNPLKPLSDQDPVVVTYWYRAPELLLGAKHYTKAIDVWAIGCIFSELLTSDPLFVCGQEDINTKSPYHKEQLDRIFTVMGYPAEAAWPDIKKMPEYLRLTADFKESNSLQQFMERKAECKTLQDTNSSAFKLLLKLLTMDPLKRLSAEEAMKDAFFNEAPLPLDDCFGAQETIPYPKRDFMNDSDEDKKAAAKRAADRLCAVARQARLQQEMHESMQQQQQMRLLPVATIAPEPAAKKMRMVQDMQSQSLYEVAQAGGAGVAAAAAMHYGGDPAASFIGAATVPMQQPQAYLQPQQQQQQMASQMNYQQQQQLIAQQQQQQQHNLKISVLQQQQMQQLQQPPAYGMQQSMMPEMSMQHDGMHGAIHMQQLQQGQMMQHPQQQQQMQQQQMQQQYMLQQQQQQ</sequence>
<keyword evidence="25" id="KW-1185">Reference proteome</keyword>
<comment type="subunit">
    <text evidence="4">Component of the Mediator complex.</text>
</comment>
<comment type="cofactor">
    <cofactor evidence="1">
        <name>Mg(2+)</name>
        <dbReference type="ChEBI" id="CHEBI:18420"/>
    </cofactor>
</comment>
<evidence type="ECO:0000259" key="23">
    <source>
        <dbReference type="PROSITE" id="PS50011"/>
    </source>
</evidence>
<keyword evidence="12" id="KW-0539">Nucleus</keyword>
<evidence type="ECO:0000256" key="9">
    <source>
        <dbReference type="ARBA" id="ARBA00022741"/>
    </source>
</evidence>
<dbReference type="PROSITE" id="PS00107">
    <property type="entry name" value="PROTEIN_KINASE_ATP"/>
    <property type="match status" value="1"/>
</dbReference>
<organism evidence="24 25">
    <name type="scientific">Pristionchus entomophagus</name>
    <dbReference type="NCBI Taxonomy" id="358040"/>
    <lineage>
        <taxon>Eukaryota</taxon>
        <taxon>Metazoa</taxon>
        <taxon>Ecdysozoa</taxon>
        <taxon>Nematoda</taxon>
        <taxon>Chromadorea</taxon>
        <taxon>Rhabditida</taxon>
        <taxon>Rhabditina</taxon>
        <taxon>Diplogasteromorpha</taxon>
        <taxon>Diplogasteroidea</taxon>
        <taxon>Neodiplogasteridae</taxon>
        <taxon>Pristionchus</taxon>
    </lineage>
</organism>
<feature type="domain" description="Protein kinase" evidence="23">
    <location>
        <begin position="22"/>
        <end position="340"/>
    </location>
</feature>
<dbReference type="GO" id="GO:0005634">
    <property type="term" value="C:nucleus"/>
    <property type="evidence" value="ECO:0007669"/>
    <property type="project" value="UniProtKB-SubCell"/>
</dbReference>
<evidence type="ECO:0000313" key="25">
    <source>
        <dbReference type="Proteomes" id="UP001432027"/>
    </source>
</evidence>
<dbReference type="InterPro" id="IPR011009">
    <property type="entry name" value="Kinase-like_dom_sf"/>
</dbReference>
<evidence type="ECO:0000256" key="7">
    <source>
        <dbReference type="ARBA" id="ARBA00022527"/>
    </source>
</evidence>
<name>A0AAV5U856_9BILA</name>
<dbReference type="InterPro" id="IPR000719">
    <property type="entry name" value="Prot_kinase_dom"/>
</dbReference>
<dbReference type="Pfam" id="PF00069">
    <property type="entry name" value="Pkinase"/>
    <property type="match status" value="1"/>
</dbReference>
<feature type="region of interest" description="Disordered" evidence="22">
    <location>
        <begin position="553"/>
        <end position="572"/>
    </location>
</feature>
<evidence type="ECO:0000256" key="14">
    <source>
        <dbReference type="ARBA" id="ARBA00041245"/>
    </source>
</evidence>
<comment type="subcellular location">
    <subcellularLocation>
        <location evidence="2">Nucleus</location>
    </subcellularLocation>
</comment>
<dbReference type="CDD" id="cd07842">
    <property type="entry name" value="STKc_CDK8_like"/>
    <property type="match status" value="1"/>
</dbReference>
<dbReference type="PANTHER" id="PTHR24056:SF495">
    <property type="entry name" value="CYCLIN-DEPENDENT KINASE 8-RELATED"/>
    <property type="match status" value="1"/>
</dbReference>